<name>A0A848KID5_9NOCA</name>
<comment type="subunit">
    <text evidence="1">Homodimer.</text>
</comment>
<dbReference type="InterPro" id="IPR013097">
    <property type="entry name" value="Dabb"/>
</dbReference>
<proteinExistence type="predicted"/>
<evidence type="ECO:0000256" key="1">
    <source>
        <dbReference type="ARBA" id="ARBA00011738"/>
    </source>
</evidence>
<dbReference type="InterPro" id="IPR044662">
    <property type="entry name" value="HS1/DABB1-like"/>
</dbReference>
<feature type="domain" description="Stress-response A/B barrel" evidence="2">
    <location>
        <begin position="50"/>
        <end position="143"/>
    </location>
</feature>
<accession>A0A848KID5</accession>
<evidence type="ECO:0000313" key="4">
    <source>
        <dbReference type="Proteomes" id="UP000535543"/>
    </source>
</evidence>
<reference evidence="3 4" key="1">
    <citation type="submission" date="2019-05" db="EMBL/GenBank/DDBJ databases">
        <authorList>
            <person name="Lee S.D."/>
        </authorList>
    </citation>
    <scope>NUCLEOTIDE SEQUENCE [LARGE SCALE GENOMIC DNA]</scope>
    <source>
        <strain evidence="3 4">YC2-7</strain>
    </source>
</reference>
<dbReference type="SUPFAM" id="SSF54909">
    <property type="entry name" value="Dimeric alpha+beta barrel"/>
    <property type="match status" value="1"/>
</dbReference>
<dbReference type="AlphaFoldDB" id="A0A848KID5"/>
<reference evidence="3 4" key="2">
    <citation type="submission" date="2020-06" db="EMBL/GenBank/DDBJ databases">
        <title>Antribacter stalactiti gen. nov., sp. nov., a new member of the family Nacardiaceae isolated from a cave.</title>
        <authorList>
            <person name="Kim I.S."/>
        </authorList>
    </citation>
    <scope>NUCLEOTIDE SEQUENCE [LARGE SCALE GENOMIC DNA]</scope>
    <source>
        <strain evidence="3 4">YC2-7</strain>
    </source>
</reference>
<dbReference type="PANTHER" id="PTHR33178:SF10">
    <property type="entry name" value="STRESS-RESPONSE A_B BARREL DOMAIN-CONTAINING PROTEIN"/>
    <property type="match status" value="1"/>
</dbReference>
<sequence length="143" mass="16401">MDLQQRGCGHRFCDSDWCLSRQPRIERTLGDPSEARHLSPRRHHTGAAVLIHCLTLKFKESASDIEIEEMRAALAALPSHFDFPIRTRYGRDLGERATNADYAVVTEFENPDDFDTYLKHPAHLAVPRDHVDTMHSVQFLFDS</sequence>
<dbReference type="EMBL" id="VCQU01000007">
    <property type="protein sequence ID" value="NMN97546.1"/>
    <property type="molecule type" value="Genomic_DNA"/>
</dbReference>
<dbReference type="PROSITE" id="PS51502">
    <property type="entry name" value="S_R_A_B_BARREL"/>
    <property type="match status" value="1"/>
</dbReference>
<evidence type="ECO:0000313" key="3">
    <source>
        <dbReference type="EMBL" id="NMN97546.1"/>
    </source>
</evidence>
<dbReference type="SMART" id="SM00886">
    <property type="entry name" value="Dabb"/>
    <property type="match status" value="1"/>
</dbReference>
<dbReference type="PANTHER" id="PTHR33178">
    <property type="match status" value="1"/>
</dbReference>
<keyword evidence="4" id="KW-1185">Reference proteome</keyword>
<dbReference type="Gene3D" id="3.30.70.100">
    <property type="match status" value="1"/>
</dbReference>
<protein>
    <submittedName>
        <fullName evidence="3">Dabb family protein</fullName>
    </submittedName>
</protein>
<dbReference type="InterPro" id="IPR011008">
    <property type="entry name" value="Dimeric_a/b-barrel"/>
</dbReference>
<organism evidence="3 4">
    <name type="scientific">Antrihabitans stalactiti</name>
    <dbReference type="NCBI Taxonomy" id="2584121"/>
    <lineage>
        <taxon>Bacteria</taxon>
        <taxon>Bacillati</taxon>
        <taxon>Actinomycetota</taxon>
        <taxon>Actinomycetes</taxon>
        <taxon>Mycobacteriales</taxon>
        <taxon>Nocardiaceae</taxon>
        <taxon>Antrihabitans</taxon>
    </lineage>
</organism>
<gene>
    <name evidence="3" type="ORF">FGL95_21140</name>
</gene>
<comment type="caution">
    <text evidence="3">The sequence shown here is derived from an EMBL/GenBank/DDBJ whole genome shotgun (WGS) entry which is preliminary data.</text>
</comment>
<dbReference type="Proteomes" id="UP000535543">
    <property type="component" value="Unassembled WGS sequence"/>
</dbReference>
<dbReference type="Pfam" id="PF07876">
    <property type="entry name" value="Dabb"/>
    <property type="match status" value="1"/>
</dbReference>
<evidence type="ECO:0000259" key="2">
    <source>
        <dbReference type="PROSITE" id="PS51502"/>
    </source>
</evidence>